<organism evidence="2">
    <name type="scientific">marine sediment metagenome</name>
    <dbReference type="NCBI Taxonomy" id="412755"/>
    <lineage>
        <taxon>unclassified sequences</taxon>
        <taxon>metagenomes</taxon>
        <taxon>ecological metagenomes</taxon>
    </lineage>
</organism>
<evidence type="ECO:0000313" key="2">
    <source>
        <dbReference type="EMBL" id="KKM84876.1"/>
    </source>
</evidence>
<name>A0A0F9LC88_9ZZZZ</name>
<sequence length="146" mass="16203">MFSDFIKRLTQPDPAQLPHADARLALTALLVRIAKSDNDYAPAERAQINRIIGIRYGLNESEIADLRSNAEALEAEAPDTVRFTRAIKDAVPYESRLDIIEALWSVVLADGSRSDEENALLRLVSNLLGVTDTDSALVRQRISDEK</sequence>
<protein>
    <recommendedName>
        <fullName evidence="1">Co-chaperone DjlA N-terminal domain-containing protein</fullName>
    </recommendedName>
</protein>
<dbReference type="InterPro" id="IPR007791">
    <property type="entry name" value="DjlA_N"/>
</dbReference>
<dbReference type="Pfam" id="PF05099">
    <property type="entry name" value="TerB"/>
    <property type="match status" value="1"/>
</dbReference>
<evidence type="ECO:0000259" key="1">
    <source>
        <dbReference type="Pfam" id="PF05099"/>
    </source>
</evidence>
<accession>A0A0F9LC88</accession>
<dbReference type="Gene3D" id="1.10.3680.10">
    <property type="entry name" value="TerB-like"/>
    <property type="match status" value="1"/>
</dbReference>
<proteinExistence type="predicted"/>
<dbReference type="InterPro" id="IPR029024">
    <property type="entry name" value="TerB-like"/>
</dbReference>
<dbReference type="SUPFAM" id="SSF158682">
    <property type="entry name" value="TerB-like"/>
    <property type="match status" value="1"/>
</dbReference>
<feature type="domain" description="Co-chaperone DjlA N-terminal" evidence="1">
    <location>
        <begin position="23"/>
        <end position="140"/>
    </location>
</feature>
<gene>
    <name evidence="2" type="ORF">LCGC14_1294770</name>
</gene>
<comment type="caution">
    <text evidence="2">The sequence shown here is derived from an EMBL/GenBank/DDBJ whole genome shotgun (WGS) entry which is preliminary data.</text>
</comment>
<dbReference type="AlphaFoldDB" id="A0A0F9LC88"/>
<reference evidence="2" key="1">
    <citation type="journal article" date="2015" name="Nature">
        <title>Complex archaea that bridge the gap between prokaryotes and eukaryotes.</title>
        <authorList>
            <person name="Spang A."/>
            <person name="Saw J.H."/>
            <person name="Jorgensen S.L."/>
            <person name="Zaremba-Niedzwiedzka K."/>
            <person name="Martijn J."/>
            <person name="Lind A.E."/>
            <person name="van Eijk R."/>
            <person name="Schleper C."/>
            <person name="Guy L."/>
            <person name="Ettema T.J."/>
        </authorList>
    </citation>
    <scope>NUCLEOTIDE SEQUENCE</scope>
</reference>
<dbReference type="EMBL" id="LAZR01007500">
    <property type="protein sequence ID" value="KKM84876.1"/>
    <property type="molecule type" value="Genomic_DNA"/>
</dbReference>
<dbReference type="CDD" id="cd07313">
    <property type="entry name" value="terB_like_2"/>
    <property type="match status" value="1"/>
</dbReference>